<name>A0A383BEC6_9ZZZZ</name>
<protein>
    <submittedName>
        <fullName evidence="1">Uncharacterized protein</fullName>
    </submittedName>
</protein>
<dbReference type="PROSITE" id="PS51318">
    <property type="entry name" value="TAT"/>
    <property type="match status" value="1"/>
</dbReference>
<dbReference type="AlphaFoldDB" id="A0A383BEC6"/>
<proteinExistence type="predicted"/>
<dbReference type="EMBL" id="UINC01199654">
    <property type="protein sequence ID" value="SVE18183.1"/>
    <property type="molecule type" value="Genomic_DNA"/>
</dbReference>
<reference evidence="1" key="1">
    <citation type="submission" date="2018-05" db="EMBL/GenBank/DDBJ databases">
        <authorList>
            <person name="Lanie J.A."/>
            <person name="Ng W.-L."/>
            <person name="Kazmierczak K.M."/>
            <person name="Andrzejewski T.M."/>
            <person name="Davidsen T.M."/>
            <person name="Wayne K.J."/>
            <person name="Tettelin H."/>
            <person name="Glass J.I."/>
            <person name="Rusch D."/>
            <person name="Podicherti R."/>
            <person name="Tsui H.-C.T."/>
            <person name="Winkler M.E."/>
        </authorList>
    </citation>
    <scope>NUCLEOTIDE SEQUENCE</scope>
</reference>
<accession>A0A383BEC6</accession>
<gene>
    <name evidence="1" type="ORF">METZ01_LOCUS471037</name>
</gene>
<dbReference type="InterPro" id="IPR006311">
    <property type="entry name" value="TAT_signal"/>
</dbReference>
<sequence>MTRPVDRRTFLRASGVALGLPLLESMHPALARAVAASPKRMV</sequence>
<organism evidence="1">
    <name type="scientific">marine metagenome</name>
    <dbReference type="NCBI Taxonomy" id="408172"/>
    <lineage>
        <taxon>unclassified sequences</taxon>
        <taxon>metagenomes</taxon>
        <taxon>ecological metagenomes</taxon>
    </lineage>
</organism>
<evidence type="ECO:0000313" key="1">
    <source>
        <dbReference type="EMBL" id="SVE18183.1"/>
    </source>
</evidence>
<feature type="non-terminal residue" evidence="1">
    <location>
        <position position="42"/>
    </location>
</feature>